<dbReference type="EMBL" id="MHRK01000058">
    <property type="protein sequence ID" value="OHA22166.1"/>
    <property type="molecule type" value="Genomic_DNA"/>
</dbReference>
<keyword evidence="3" id="KW-1003">Cell membrane</keyword>
<sequence>MLILSLPIFFIGIIVGSFLNVVILREGIGGKRHKRSICLSCGKQIENKDLVPVFSFFRLRGRCRSCKSRLSPQYPLVEIATGLFFVFAFFHAEKIAVVPLAVADFISLTIIGSLLIIIFVYDLRHKIIPDWTVSSLAFFAILRLSVIHFLFGSLFGQFYFMELLAGILSALPFFLIWLFSGGRLMGLGDAKLMVGLGILLGFRLFLPAIAVSFWLAALIMGLLILAGKFSKNRKLRLIFGDLGRKSEIPLGPFLIAGSLLMFFWSAELIGVFFPFMM</sequence>
<dbReference type="Proteomes" id="UP000177130">
    <property type="component" value="Unassembled WGS sequence"/>
</dbReference>
<evidence type="ECO:0000256" key="7">
    <source>
        <dbReference type="SAM" id="Phobius"/>
    </source>
</evidence>
<evidence type="ECO:0000256" key="3">
    <source>
        <dbReference type="ARBA" id="ARBA00022475"/>
    </source>
</evidence>
<feature type="domain" description="Prepilin peptidase A24 N-terminal" evidence="9">
    <location>
        <begin position="11"/>
        <end position="91"/>
    </location>
</feature>
<dbReference type="InterPro" id="IPR000045">
    <property type="entry name" value="Prepilin_IV_endopep_pep"/>
</dbReference>
<accession>A0A1G2ME46</accession>
<organism evidence="10 11">
    <name type="scientific">Candidatus Taylorbacteria bacterium RIFCSPHIGHO2_02_FULL_43_32b</name>
    <dbReference type="NCBI Taxonomy" id="1802306"/>
    <lineage>
        <taxon>Bacteria</taxon>
        <taxon>Candidatus Tayloriibacteriota</taxon>
    </lineage>
</organism>
<dbReference type="Pfam" id="PF01478">
    <property type="entry name" value="Peptidase_A24"/>
    <property type="match status" value="1"/>
</dbReference>
<dbReference type="Gene3D" id="1.20.120.1220">
    <property type="match status" value="1"/>
</dbReference>
<dbReference type="InterPro" id="IPR050882">
    <property type="entry name" value="Prepilin_peptidase/N-MTase"/>
</dbReference>
<dbReference type="GO" id="GO:0005886">
    <property type="term" value="C:plasma membrane"/>
    <property type="evidence" value="ECO:0007669"/>
    <property type="project" value="UniProtKB-SubCell"/>
</dbReference>
<evidence type="ECO:0000256" key="5">
    <source>
        <dbReference type="ARBA" id="ARBA00022989"/>
    </source>
</evidence>
<evidence type="ECO:0000256" key="6">
    <source>
        <dbReference type="ARBA" id="ARBA00023136"/>
    </source>
</evidence>
<feature type="transmembrane region" description="Helical" evidence="7">
    <location>
        <begin position="250"/>
        <end position="275"/>
    </location>
</feature>
<gene>
    <name evidence="10" type="ORF">A3C72_02315</name>
</gene>
<dbReference type="InterPro" id="IPR010627">
    <property type="entry name" value="Prepilin_pept_A24_N"/>
</dbReference>
<feature type="transmembrane region" description="Helical" evidence="7">
    <location>
        <begin position="133"/>
        <end position="151"/>
    </location>
</feature>
<dbReference type="Pfam" id="PF06750">
    <property type="entry name" value="A24_N_bact"/>
    <property type="match status" value="1"/>
</dbReference>
<proteinExistence type="inferred from homology"/>
<feature type="transmembrane region" description="Helical" evidence="7">
    <location>
        <begin position="212"/>
        <end position="229"/>
    </location>
</feature>
<protein>
    <recommendedName>
        <fullName evidence="12">Prepilin peptidase</fullName>
    </recommendedName>
</protein>
<evidence type="ECO:0000256" key="4">
    <source>
        <dbReference type="ARBA" id="ARBA00022692"/>
    </source>
</evidence>
<dbReference type="GO" id="GO:0004190">
    <property type="term" value="F:aspartic-type endopeptidase activity"/>
    <property type="evidence" value="ECO:0007669"/>
    <property type="project" value="InterPro"/>
</dbReference>
<keyword evidence="4 7" id="KW-0812">Transmembrane</keyword>
<name>A0A1G2ME46_9BACT</name>
<evidence type="ECO:0000256" key="2">
    <source>
        <dbReference type="ARBA" id="ARBA00005801"/>
    </source>
</evidence>
<evidence type="ECO:0000256" key="1">
    <source>
        <dbReference type="ARBA" id="ARBA00004651"/>
    </source>
</evidence>
<comment type="similarity">
    <text evidence="2">Belongs to the peptidase A24 family.</text>
</comment>
<dbReference type="PANTHER" id="PTHR30487">
    <property type="entry name" value="TYPE 4 PREPILIN-LIKE PROTEINS LEADER PEPTIDE-PROCESSING ENZYME"/>
    <property type="match status" value="1"/>
</dbReference>
<feature type="domain" description="Prepilin type IV endopeptidase peptidase" evidence="8">
    <location>
        <begin position="110"/>
        <end position="219"/>
    </location>
</feature>
<feature type="transmembrane region" description="Helical" evidence="7">
    <location>
        <begin position="157"/>
        <end position="178"/>
    </location>
</feature>
<comment type="subcellular location">
    <subcellularLocation>
        <location evidence="1">Cell membrane</location>
        <topology evidence="1">Multi-pass membrane protein</topology>
    </subcellularLocation>
</comment>
<feature type="transmembrane region" description="Helical" evidence="7">
    <location>
        <begin position="98"/>
        <end position="121"/>
    </location>
</feature>
<evidence type="ECO:0000313" key="10">
    <source>
        <dbReference type="EMBL" id="OHA22166.1"/>
    </source>
</evidence>
<comment type="caution">
    <text evidence="10">The sequence shown here is derived from an EMBL/GenBank/DDBJ whole genome shotgun (WGS) entry which is preliminary data.</text>
</comment>
<dbReference type="GO" id="GO:0006465">
    <property type="term" value="P:signal peptide processing"/>
    <property type="evidence" value="ECO:0007669"/>
    <property type="project" value="TreeGrafter"/>
</dbReference>
<keyword evidence="5 7" id="KW-1133">Transmembrane helix</keyword>
<evidence type="ECO:0000259" key="8">
    <source>
        <dbReference type="Pfam" id="PF01478"/>
    </source>
</evidence>
<evidence type="ECO:0000259" key="9">
    <source>
        <dbReference type="Pfam" id="PF06750"/>
    </source>
</evidence>
<feature type="transmembrane region" description="Helical" evidence="7">
    <location>
        <begin position="74"/>
        <end position="92"/>
    </location>
</feature>
<feature type="transmembrane region" description="Helical" evidence="7">
    <location>
        <begin position="6"/>
        <end position="24"/>
    </location>
</feature>
<dbReference type="STRING" id="1802306.A3C72_02315"/>
<dbReference type="AlphaFoldDB" id="A0A1G2ME46"/>
<evidence type="ECO:0008006" key="12">
    <source>
        <dbReference type="Google" id="ProtNLM"/>
    </source>
</evidence>
<keyword evidence="6 7" id="KW-0472">Membrane</keyword>
<reference evidence="10 11" key="1">
    <citation type="journal article" date="2016" name="Nat. Commun.">
        <title>Thousands of microbial genomes shed light on interconnected biogeochemical processes in an aquifer system.</title>
        <authorList>
            <person name="Anantharaman K."/>
            <person name="Brown C.T."/>
            <person name="Hug L.A."/>
            <person name="Sharon I."/>
            <person name="Castelle C.J."/>
            <person name="Probst A.J."/>
            <person name="Thomas B.C."/>
            <person name="Singh A."/>
            <person name="Wilkins M.J."/>
            <person name="Karaoz U."/>
            <person name="Brodie E.L."/>
            <person name="Williams K.H."/>
            <person name="Hubbard S.S."/>
            <person name="Banfield J.F."/>
        </authorList>
    </citation>
    <scope>NUCLEOTIDE SEQUENCE [LARGE SCALE GENOMIC DNA]</scope>
</reference>
<dbReference type="PANTHER" id="PTHR30487:SF0">
    <property type="entry name" value="PREPILIN LEADER PEPTIDASE_N-METHYLTRANSFERASE-RELATED"/>
    <property type="match status" value="1"/>
</dbReference>
<evidence type="ECO:0000313" key="11">
    <source>
        <dbReference type="Proteomes" id="UP000177130"/>
    </source>
</evidence>